<dbReference type="PANTHER" id="PTHR45138:SF9">
    <property type="entry name" value="DIGUANYLATE CYCLASE DGCM-RELATED"/>
    <property type="match status" value="1"/>
</dbReference>
<dbReference type="InterPro" id="IPR007435">
    <property type="entry name" value="DUF484"/>
</dbReference>
<dbReference type="NCBIfam" id="TIGR00254">
    <property type="entry name" value="GGDEF"/>
    <property type="match status" value="1"/>
</dbReference>
<evidence type="ECO:0000256" key="1">
    <source>
        <dbReference type="ARBA" id="ARBA00012528"/>
    </source>
</evidence>
<dbReference type="InterPro" id="IPR029787">
    <property type="entry name" value="Nucleotide_cyclase"/>
</dbReference>
<proteinExistence type="predicted"/>
<evidence type="ECO:0000256" key="3">
    <source>
        <dbReference type="SAM" id="MobiDB-lite"/>
    </source>
</evidence>
<keyword evidence="6" id="KW-1185">Reference proteome</keyword>
<reference evidence="5" key="2">
    <citation type="submission" date="2006-05" db="EMBL/GenBank/DDBJ databases">
        <title>Sequencing of the draft genome and assembly of Desulfuromonas acetoxidans DSM 684.</title>
        <authorList>
            <consortium name="US DOE Joint Genome Institute (JGI-PGF)"/>
            <person name="Copeland A."/>
            <person name="Lucas S."/>
            <person name="Lapidus A."/>
            <person name="Barry K."/>
            <person name="Detter J.C."/>
            <person name="Glavina del Rio T."/>
            <person name="Hammon N."/>
            <person name="Israni S."/>
            <person name="Dalin E."/>
            <person name="Tice H."/>
            <person name="Bruce D."/>
            <person name="Pitluck S."/>
            <person name="Richardson P."/>
        </authorList>
    </citation>
    <scope>NUCLEOTIDE SEQUENCE [LARGE SCALE GENOMIC DNA]</scope>
    <source>
        <strain evidence="5">DSM 684</strain>
    </source>
</reference>
<dbReference type="InterPro" id="IPR050469">
    <property type="entry name" value="Diguanylate_Cyclase"/>
</dbReference>
<reference evidence="5" key="1">
    <citation type="submission" date="2006-05" db="EMBL/GenBank/DDBJ databases">
        <title>Annotation of the draft genome assembly of Desulfuromonas acetoxidans DSM 684.</title>
        <authorList>
            <consortium name="US DOE Joint Genome Institute (JGI-ORNL)"/>
            <person name="Larimer F."/>
            <person name="Land M."/>
            <person name="Hauser L."/>
        </authorList>
    </citation>
    <scope>NUCLEOTIDE SEQUENCE [LARGE SCALE GENOMIC DNA]</scope>
    <source>
        <strain evidence="5">DSM 684</strain>
    </source>
</reference>
<gene>
    <name evidence="5" type="ORF">Dace_0353</name>
</gene>
<dbReference type="Gene3D" id="3.30.70.270">
    <property type="match status" value="1"/>
</dbReference>
<dbReference type="EMBL" id="AAEW02000022">
    <property type="protein sequence ID" value="EAT14554.1"/>
    <property type="molecule type" value="Genomic_DNA"/>
</dbReference>
<organism evidence="5 6">
    <name type="scientific">Desulfuromonas acetoxidans (strain DSM 684 / 11070)</name>
    <dbReference type="NCBI Taxonomy" id="281689"/>
    <lineage>
        <taxon>Bacteria</taxon>
        <taxon>Pseudomonadati</taxon>
        <taxon>Thermodesulfobacteriota</taxon>
        <taxon>Desulfuromonadia</taxon>
        <taxon>Desulfuromonadales</taxon>
        <taxon>Desulfuromonadaceae</taxon>
        <taxon>Desulfuromonas</taxon>
    </lineage>
</organism>
<evidence type="ECO:0000313" key="5">
    <source>
        <dbReference type="EMBL" id="EAT14554.1"/>
    </source>
</evidence>
<dbReference type="SUPFAM" id="SSF55073">
    <property type="entry name" value="Nucleotide cyclase"/>
    <property type="match status" value="1"/>
</dbReference>
<dbReference type="OrthoDB" id="9812034at2"/>
<dbReference type="InterPro" id="IPR000160">
    <property type="entry name" value="GGDEF_dom"/>
</dbReference>
<dbReference type="Proteomes" id="UP000005695">
    <property type="component" value="Unassembled WGS sequence"/>
</dbReference>
<dbReference type="PANTHER" id="PTHR45138">
    <property type="entry name" value="REGULATORY COMPONENTS OF SENSORY TRANSDUCTION SYSTEM"/>
    <property type="match status" value="1"/>
</dbReference>
<accession>Q1JWC9</accession>
<dbReference type="InterPro" id="IPR029016">
    <property type="entry name" value="GAF-like_dom_sf"/>
</dbReference>
<protein>
    <recommendedName>
        <fullName evidence="1">diguanylate cyclase</fullName>
        <ecNumber evidence="1">2.7.7.65</ecNumber>
    </recommendedName>
</protein>
<evidence type="ECO:0000313" key="6">
    <source>
        <dbReference type="Proteomes" id="UP000005695"/>
    </source>
</evidence>
<comment type="catalytic activity">
    <reaction evidence="2">
        <text>2 GTP = 3',3'-c-di-GMP + 2 diphosphate</text>
        <dbReference type="Rhea" id="RHEA:24898"/>
        <dbReference type="ChEBI" id="CHEBI:33019"/>
        <dbReference type="ChEBI" id="CHEBI:37565"/>
        <dbReference type="ChEBI" id="CHEBI:58805"/>
        <dbReference type="EC" id="2.7.7.65"/>
    </reaction>
</comment>
<dbReference type="CDD" id="cd01949">
    <property type="entry name" value="GGDEF"/>
    <property type="match status" value="1"/>
</dbReference>
<evidence type="ECO:0000256" key="2">
    <source>
        <dbReference type="ARBA" id="ARBA00034247"/>
    </source>
</evidence>
<comment type="caution">
    <text evidence="5">The sequence shown here is derived from an EMBL/GenBank/DDBJ whole genome shotgun (WGS) entry which is preliminary data.</text>
</comment>
<dbReference type="InterPro" id="IPR043128">
    <property type="entry name" value="Rev_trsase/Diguanyl_cyclase"/>
</dbReference>
<sequence length="353" mass="39863">MRHDKSLFERVRENEQLAEKFYKVELKILSTLKFADFFDTLLKEISDVFQVPFVWFSLIADTEVAAMLQQCRGECSERQRINLIDRHQLQRLIGDDLSVQLVNDQLHRYLPLLPKDQHYAVRSIAVAPITLDGIVIGTLNQADVDGQRFAPGLNTVLLERLALKVAICLSNVTAHEKLRSLACLDPLTGLLNRRVLGQALQREFDRACRYETALSVVFIDLNDFKQVNDNHGHDAGDLLLQYLADCLQRYSRTTDLVARYAGDEFVLVLPQTDGENAGLLMERLDKELSRQGMLYGDALVAVSLSYGVASLPDGDVSSPEQMLKKADQALYRHKRRSKVHSVSRHESAGLNAD</sequence>
<dbReference type="EC" id="2.7.7.65" evidence="1"/>
<dbReference type="PROSITE" id="PS50887">
    <property type="entry name" value="GGDEF"/>
    <property type="match status" value="1"/>
</dbReference>
<evidence type="ECO:0000259" key="4">
    <source>
        <dbReference type="PROSITE" id="PS50887"/>
    </source>
</evidence>
<feature type="domain" description="GGDEF" evidence="4">
    <location>
        <begin position="212"/>
        <end position="347"/>
    </location>
</feature>
<dbReference type="SUPFAM" id="SSF55781">
    <property type="entry name" value="GAF domain-like"/>
    <property type="match status" value="1"/>
</dbReference>
<feature type="region of interest" description="Disordered" evidence="3">
    <location>
        <begin position="333"/>
        <end position="353"/>
    </location>
</feature>
<feature type="compositionally biased region" description="Basic residues" evidence="3">
    <location>
        <begin position="333"/>
        <end position="342"/>
    </location>
</feature>
<dbReference type="SMART" id="SM00267">
    <property type="entry name" value="GGDEF"/>
    <property type="match status" value="1"/>
</dbReference>
<dbReference type="RefSeq" id="WP_006002529.1">
    <property type="nucleotide sequence ID" value="NZ_AAEW02000022.1"/>
</dbReference>
<name>Q1JWC9_DESA6</name>
<dbReference type="FunFam" id="3.30.70.270:FF:000001">
    <property type="entry name" value="Diguanylate cyclase domain protein"/>
    <property type="match status" value="1"/>
</dbReference>
<dbReference type="GO" id="GO:0052621">
    <property type="term" value="F:diguanylate cyclase activity"/>
    <property type="evidence" value="ECO:0007669"/>
    <property type="project" value="UniProtKB-EC"/>
</dbReference>
<dbReference type="Pfam" id="PF04340">
    <property type="entry name" value="DUF484"/>
    <property type="match status" value="1"/>
</dbReference>
<dbReference type="Gene3D" id="3.30.450.40">
    <property type="match status" value="1"/>
</dbReference>
<dbReference type="Pfam" id="PF00990">
    <property type="entry name" value="GGDEF"/>
    <property type="match status" value="1"/>
</dbReference>
<dbReference type="AlphaFoldDB" id="Q1JWC9"/>